<dbReference type="Proteomes" id="UP001152795">
    <property type="component" value="Unassembled WGS sequence"/>
</dbReference>
<sequence length="168" mass="18993">KISRNVRVVNNQEIVQQYKIFVRRLASKTEAIAIPELQKMDSKDLIKTFLTSGGELYVGCEMVVEAIVVAAIKMTVESIAESVISRYNTHNSKLRSMSEEAVNNELWIACSGPELGGADRILSSSLSKYFRHGNWHFVTRKGKQSKLYNSKVINRIISQESRLPFVTQ</sequence>
<keyword evidence="2" id="KW-1185">Reference proteome</keyword>
<dbReference type="AlphaFoldDB" id="A0A6S7K864"/>
<dbReference type="OrthoDB" id="6625098at2759"/>
<accession>A0A6S7K864</accession>
<organism evidence="1 2">
    <name type="scientific">Paramuricea clavata</name>
    <name type="common">Red gorgonian</name>
    <name type="synonym">Violescent sea-whip</name>
    <dbReference type="NCBI Taxonomy" id="317549"/>
    <lineage>
        <taxon>Eukaryota</taxon>
        <taxon>Metazoa</taxon>
        <taxon>Cnidaria</taxon>
        <taxon>Anthozoa</taxon>
        <taxon>Octocorallia</taxon>
        <taxon>Malacalcyonacea</taxon>
        <taxon>Plexauridae</taxon>
        <taxon>Paramuricea</taxon>
    </lineage>
</organism>
<name>A0A6S7K864_PARCT</name>
<evidence type="ECO:0000313" key="1">
    <source>
        <dbReference type="EMBL" id="CAB4040867.1"/>
    </source>
</evidence>
<proteinExistence type="predicted"/>
<comment type="caution">
    <text evidence="1">The sequence shown here is derived from an EMBL/GenBank/DDBJ whole genome shotgun (WGS) entry which is preliminary data.</text>
</comment>
<evidence type="ECO:0000313" key="2">
    <source>
        <dbReference type="Proteomes" id="UP001152795"/>
    </source>
</evidence>
<protein>
    <submittedName>
        <fullName evidence="1">Uncharacterized protein</fullName>
    </submittedName>
</protein>
<reference evidence="1" key="1">
    <citation type="submission" date="2020-04" db="EMBL/GenBank/DDBJ databases">
        <authorList>
            <person name="Alioto T."/>
            <person name="Alioto T."/>
            <person name="Gomez Garrido J."/>
        </authorList>
    </citation>
    <scope>NUCLEOTIDE SEQUENCE</scope>
    <source>
        <strain evidence="1">A484AB</strain>
    </source>
</reference>
<dbReference type="EMBL" id="CACRXK020027372">
    <property type="protein sequence ID" value="CAB4040867.1"/>
    <property type="molecule type" value="Genomic_DNA"/>
</dbReference>
<gene>
    <name evidence="1" type="ORF">PACLA_8A054145</name>
</gene>
<feature type="non-terminal residue" evidence="1">
    <location>
        <position position="1"/>
    </location>
</feature>